<dbReference type="EMBL" id="BARV01002232">
    <property type="protein sequence ID" value="GAH90482.1"/>
    <property type="molecule type" value="Genomic_DNA"/>
</dbReference>
<comment type="catalytic activity">
    <reaction evidence="6">
        <text>dCMP + ATP = dCDP + ADP</text>
        <dbReference type="Rhea" id="RHEA:25094"/>
        <dbReference type="ChEBI" id="CHEBI:30616"/>
        <dbReference type="ChEBI" id="CHEBI:57566"/>
        <dbReference type="ChEBI" id="CHEBI:58593"/>
        <dbReference type="ChEBI" id="CHEBI:456216"/>
        <dbReference type="EC" id="2.7.4.25"/>
    </reaction>
</comment>
<dbReference type="GO" id="GO:0036431">
    <property type="term" value="F:dCMP kinase activity"/>
    <property type="evidence" value="ECO:0007669"/>
    <property type="project" value="InterPro"/>
</dbReference>
<keyword evidence="2" id="KW-0808">Transferase</keyword>
<dbReference type="EC" id="2.7.4.25" evidence="1"/>
<dbReference type="GO" id="GO:0005524">
    <property type="term" value="F:ATP binding"/>
    <property type="evidence" value="ECO:0007669"/>
    <property type="project" value="UniProtKB-KW"/>
</dbReference>
<evidence type="ECO:0000256" key="5">
    <source>
        <dbReference type="ARBA" id="ARBA00022840"/>
    </source>
</evidence>
<feature type="non-terminal residue" evidence="9">
    <location>
        <position position="62"/>
    </location>
</feature>
<keyword evidence="3" id="KW-0547">Nucleotide-binding</keyword>
<keyword evidence="4" id="KW-0418">Kinase</keyword>
<evidence type="ECO:0000256" key="1">
    <source>
        <dbReference type="ARBA" id="ARBA00012906"/>
    </source>
</evidence>
<proteinExistence type="predicted"/>
<dbReference type="AlphaFoldDB" id="X1J960"/>
<gene>
    <name evidence="9" type="ORF">S06H3_05900</name>
</gene>
<dbReference type="Gene3D" id="3.40.50.300">
    <property type="entry name" value="P-loop containing nucleotide triphosphate hydrolases"/>
    <property type="match status" value="1"/>
</dbReference>
<dbReference type="Pfam" id="PF02224">
    <property type="entry name" value="Cytidylate_kin"/>
    <property type="match status" value="1"/>
</dbReference>
<feature type="domain" description="Cytidylate kinase" evidence="8">
    <location>
        <begin position="6"/>
        <end position="61"/>
    </location>
</feature>
<name>X1J960_9ZZZZ</name>
<evidence type="ECO:0000256" key="7">
    <source>
        <dbReference type="ARBA" id="ARBA00048478"/>
    </source>
</evidence>
<evidence type="ECO:0000256" key="4">
    <source>
        <dbReference type="ARBA" id="ARBA00022777"/>
    </source>
</evidence>
<comment type="catalytic activity">
    <reaction evidence="7">
        <text>CMP + ATP = CDP + ADP</text>
        <dbReference type="Rhea" id="RHEA:11600"/>
        <dbReference type="ChEBI" id="CHEBI:30616"/>
        <dbReference type="ChEBI" id="CHEBI:58069"/>
        <dbReference type="ChEBI" id="CHEBI:60377"/>
        <dbReference type="ChEBI" id="CHEBI:456216"/>
        <dbReference type="EC" id="2.7.4.25"/>
    </reaction>
</comment>
<dbReference type="GO" id="GO:0006139">
    <property type="term" value="P:nucleobase-containing compound metabolic process"/>
    <property type="evidence" value="ECO:0007669"/>
    <property type="project" value="InterPro"/>
</dbReference>
<evidence type="ECO:0000313" key="9">
    <source>
        <dbReference type="EMBL" id="GAH90482.1"/>
    </source>
</evidence>
<comment type="caution">
    <text evidence="9">The sequence shown here is derived from an EMBL/GenBank/DDBJ whole genome shotgun (WGS) entry which is preliminary data.</text>
</comment>
<dbReference type="SUPFAM" id="SSF52540">
    <property type="entry name" value="P-loop containing nucleoside triphosphate hydrolases"/>
    <property type="match status" value="1"/>
</dbReference>
<dbReference type="InterPro" id="IPR011994">
    <property type="entry name" value="Cytidylate_kinase_dom"/>
</dbReference>
<reference evidence="9" key="1">
    <citation type="journal article" date="2014" name="Front. Microbiol.">
        <title>High frequency of phylogenetically diverse reductive dehalogenase-homologous genes in deep subseafloor sedimentary metagenomes.</title>
        <authorList>
            <person name="Kawai M."/>
            <person name="Futagami T."/>
            <person name="Toyoda A."/>
            <person name="Takaki Y."/>
            <person name="Nishi S."/>
            <person name="Hori S."/>
            <person name="Arai W."/>
            <person name="Tsubouchi T."/>
            <person name="Morono Y."/>
            <person name="Uchiyama I."/>
            <person name="Ito T."/>
            <person name="Fujiyama A."/>
            <person name="Inagaki F."/>
            <person name="Takami H."/>
        </authorList>
    </citation>
    <scope>NUCLEOTIDE SEQUENCE</scope>
    <source>
        <strain evidence="9">Expedition CK06-06</strain>
    </source>
</reference>
<accession>X1J960</accession>
<evidence type="ECO:0000256" key="3">
    <source>
        <dbReference type="ARBA" id="ARBA00022741"/>
    </source>
</evidence>
<dbReference type="InterPro" id="IPR027417">
    <property type="entry name" value="P-loop_NTPase"/>
</dbReference>
<organism evidence="9">
    <name type="scientific">marine sediment metagenome</name>
    <dbReference type="NCBI Taxonomy" id="412755"/>
    <lineage>
        <taxon>unclassified sequences</taxon>
        <taxon>metagenomes</taxon>
        <taxon>ecological metagenomes</taxon>
    </lineage>
</organism>
<sequence>MKLSLIAIDGPVAVGKSSVGSLLAKKLDYVFFDTGLMYRAFTWKALKFGIPPTNEKELSQLA</sequence>
<evidence type="ECO:0000256" key="2">
    <source>
        <dbReference type="ARBA" id="ARBA00022679"/>
    </source>
</evidence>
<evidence type="ECO:0000256" key="6">
    <source>
        <dbReference type="ARBA" id="ARBA00047615"/>
    </source>
</evidence>
<keyword evidence="5" id="KW-0067">ATP-binding</keyword>
<protein>
    <recommendedName>
        <fullName evidence="1">(d)CMP kinase</fullName>
        <ecNumber evidence="1">2.7.4.25</ecNumber>
    </recommendedName>
</protein>
<evidence type="ECO:0000259" key="8">
    <source>
        <dbReference type="Pfam" id="PF02224"/>
    </source>
</evidence>